<dbReference type="EMBL" id="ADBF01000023">
    <property type="protein sequence ID" value="EFE50260.1"/>
    <property type="molecule type" value="Genomic_DNA"/>
</dbReference>
<reference evidence="1 2" key="1">
    <citation type="submission" date="2010-02" db="EMBL/GenBank/DDBJ databases">
        <authorList>
            <person name="Weinstock G."/>
            <person name="Sodergren E."/>
            <person name="Clifton S."/>
            <person name="Fulton L."/>
            <person name="Fulton B."/>
            <person name="Courtney L."/>
            <person name="Fronick C."/>
            <person name="Harrison M."/>
            <person name="Strong C."/>
            <person name="Farmer C."/>
            <person name="Delahaunty K."/>
            <person name="Markovic C."/>
            <person name="Hall O."/>
            <person name="Minx P."/>
            <person name="Tomlinson C."/>
            <person name="Mitreva M."/>
            <person name="Nelson J."/>
            <person name="Hou S."/>
            <person name="Wollam A."/>
            <person name="Pepin K.H."/>
            <person name="Johnson M."/>
            <person name="Bhonagiri V."/>
            <person name="Zhang X."/>
            <person name="Suruliraj S."/>
            <person name="Warren W."/>
            <person name="Chinwalla A."/>
            <person name="Mardis E.R."/>
            <person name="Wilson R.K."/>
        </authorList>
    </citation>
    <scope>NUCLEOTIDE SEQUENCE [LARGE SCALE GENOMIC DNA]</scope>
    <source>
        <strain evidence="1 2">ATCC 29315</strain>
    </source>
</reference>
<evidence type="ECO:0000313" key="1">
    <source>
        <dbReference type="EMBL" id="EFE50260.1"/>
    </source>
</evidence>
<proteinExistence type="predicted"/>
<protein>
    <submittedName>
        <fullName evidence="1">Uncharacterized protein</fullName>
    </submittedName>
</protein>
<accession>D4DPF1</accession>
<dbReference type="Proteomes" id="UP000005536">
    <property type="component" value="Unassembled WGS sequence"/>
</dbReference>
<dbReference type="AlphaFoldDB" id="D4DPF1"/>
<evidence type="ECO:0000313" key="2">
    <source>
        <dbReference type="Proteomes" id="UP000005536"/>
    </source>
</evidence>
<comment type="caution">
    <text evidence="1">The sequence shown here is derived from an EMBL/GenBank/DDBJ whole genome shotgun (WGS) entry which is preliminary data.</text>
</comment>
<name>D4DPF1_NEIEG</name>
<gene>
    <name evidence="1" type="ORF">NEIELOOT_00939</name>
</gene>
<organism evidence="1 2">
    <name type="scientific">Neisseria elongata subsp. glycolytica ATCC 29315</name>
    <dbReference type="NCBI Taxonomy" id="546263"/>
    <lineage>
        <taxon>Bacteria</taxon>
        <taxon>Pseudomonadati</taxon>
        <taxon>Pseudomonadota</taxon>
        <taxon>Betaproteobacteria</taxon>
        <taxon>Neisseriales</taxon>
        <taxon>Neisseriaceae</taxon>
        <taxon>Neisseria</taxon>
    </lineage>
</organism>
<sequence length="68" mass="7700">MPPPLRKTLMLIAVFFIKISLMVELRPSGRQVWGFIQGNAWACALCTLRRVKPSGPLVKIIRILPENI</sequence>